<protein>
    <submittedName>
        <fullName evidence="1">Uncharacterized protein</fullName>
    </submittedName>
</protein>
<organism evidence="1 2">
    <name type="scientific">Burkholderia cenocepacia (strain ATCC BAA-245 / DSM 16553 / LMG 16656 / NCTC 13227 / J2315 / CF5610)</name>
    <name type="common">Burkholderia cepacia (strain J2315)</name>
    <dbReference type="NCBI Taxonomy" id="216591"/>
    <lineage>
        <taxon>Bacteria</taxon>
        <taxon>Pseudomonadati</taxon>
        <taxon>Pseudomonadota</taxon>
        <taxon>Betaproteobacteria</taxon>
        <taxon>Burkholderiales</taxon>
        <taxon>Burkholderiaceae</taxon>
        <taxon>Burkholderia</taxon>
        <taxon>Burkholderia cepacia complex</taxon>
    </lineage>
</organism>
<dbReference type="RefSeq" id="WP_012492321.1">
    <property type="nucleotide sequence ID" value="NC_011000.1"/>
</dbReference>
<proteinExistence type="predicted"/>
<dbReference type="eggNOG" id="ENOG5032VSJ">
    <property type="taxonomic scope" value="Bacteria"/>
</dbReference>
<dbReference type="KEGG" id="bcj:BCAL0413"/>
<evidence type="ECO:0000313" key="2">
    <source>
        <dbReference type="Proteomes" id="UP000001035"/>
    </source>
</evidence>
<dbReference type="EMBL" id="AM747720">
    <property type="protein sequence ID" value="CAR50725.1"/>
    <property type="molecule type" value="Genomic_DNA"/>
</dbReference>
<keyword evidence="2" id="KW-1185">Reference proteome</keyword>
<dbReference type="AlphaFoldDB" id="B4E7C3"/>
<gene>
    <name evidence="1" type="ORF">BCAL0413</name>
</gene>
<accession>B4E7C3</accession>
<name>B4E7C3_BURCJ</name>
<dbReference type="BioCyc" id="BCEN216591:G1G1V-476-MONOMER"/>
<dbReference type="HOGENOM" id="CLU_599463_0_0_4"/>
<evidence type="ECO:0000313" key="1">
    <source>
        <dbReference type="EMBL" id="CAR50725.1"/>
    </source>
</evidence>
<sequence>MTSKNTGLLIYFDENRRRDLIRQKVEGSYEPFSDALSVYDWDIGQLNIALLCFSEVTIDYIAIAKKGRRVATSKSKVEFSSLVNLSQVPLPAIESRLTNRLKQYFIKASQGIGGAIPDTTWSVLVDAIKLERPGLAGEIDRLLALRRYSGLRLSGQSAEILIQEREALGISLDIFSGSNQLREHVLTEWAPSEGFVEEINEDDSSAKLANLPKGQSSFLMGIPKRYLQEESAIQHDLFNWPGMTSIHESGVSVFKQGNRSLNVLYANRNDLEHTLGVDLIYYNEFYGLFVLVQYKLMSEEGGGFVYRPDAQFASELERMDNFYKEIHSDDAIRSHADYRLSDDGFMMKMVPNRGLQPASGELVKGMYLPRKYVHYLLSPSGPKGPRGGVQITFEDAPRYLTNSQFSASVHDGWIGTRGAQSETLKKMIRNFYETGRAILIAVETKDVPQFTRKPWY</sequence>
<dbReference type="Proteomes" id="UP000001035">
    <property type="component" value="Chromosome 1"/>
</dbReference>
<reference evidence="1 2" key="1">
    <citation type="journal article" date="2009" name="J. Bacteriol.">
        <title>The genome of Burkholderia cenocepacia J2315, an epidemic pathogen of cystic fibrosis patients.</title>
        <authorList>
            <person name="Holden M.T."/>
            <person name="Seth-Smith H.M."/>
            <person name="Crossman L.C."/>
            <person name="Sebaihia M."/>
            <person name="Bentley S.D."/>
            <person name="Cerdeno-Tarraga A.M."/>
            <person name="Thomson N.R."/>
            <person name="Bason N."/>
            <person name="Quail M.A."/>
            <person name="Sharp S."/>
            <person name="Cherevach I."/>
            <person name="Churcher C."/>
            <person name="Goodhead I."/>
            <person name="Hauser H."/>
            <person name="Holroyd N."/>
            <person name="Mungall K."/>
            <person name="Scott P."/>
            <person name="Walker D."/>
            <person name="White B."/>
            <person name="Rose H."/>
            <person name="Iversen P."/>
            <person name="Mil-Homens D."/>
            <person name="Rocha E.P."/>
            <person name="Fialho A.M."/>
            <person name="Baldwin A."/>
            <person name="Dowson C."/>
            <person name="Barrell B.G."/>
            <person name="Govan J.R."/>
            <person name="Vandamme P."/>
            <person name="Hart C.A."/>
            <person name="Mahenthiralingam E."/>
            <person name="Parkhill J."/>
        </authorList>
    </citation>
    <scope>NUCLEOTIDE SEQUENCE [LARGE SCALE GENOMIC DNA]</scope>
    <source>
        <strain evidence="2">ATCC BAA-245 / DSM 16553 / LMG 16656 / NCTC 13227 / J2315 / CF5610</strain>
    </source>
</reference>